<dbReference type="Pfam" id="PF13683">
    <property type="entry name" value="rve_3"/>
    <property type="match status" value="1"/>
</dbReference>
<organism evidence="3 4">
    <name type="scientific">Giesbergeria anulus</name>
    <dbReference type="NCBI Taxonomy" id="180197"/>
    <lineage>
        <taxon>Bacteria</taxon>
        <taxon>Pseudomonadati</taxon>
        <taxon>Pseudomonadota</taxon>
        <taxon>Betaproteobacteria</taxon>
        <taxon>Burkholderiales</taxon>
        <taxon>Comamonadaceae</taxon>
        <taxon>Giesbergeria</taxon>
    </lineage>
</organism>
<sequence>MRPSMGSVGDAYDNAMAESFFASLECEFIARRSWKTKTEARTAVFTWIDAWYNPRRRHSALNHMSPVNFERKHEQDKQTLTQSPPTQTQ</sequence>
<gene>
    <name evidence="3" type="ORF">SAMN02982919_02886</name>
</gene>
<reference evidence="3 4" key="1">
    <citation type="submission" date="2016-10" db="EMBL/GenBank/DDBJ databases">
        <authorList>
            <person name="de Groot N.N."/>
        </authorList>
    </citation>
    <scope>NUCLEOTIDE SEQUENCE [LARGE SCALE GENOMIC DNA]</scope>
    <source>
        <strain evidence="3 4">ATCC 35958</strain>
    </source>
</reference>
<keyword evidence="4" id="KW-1185">Reference proteome</keyword>
<dbReference type="SUPFAM" id="SSF53098">
    <property type="entry name" value="Ribonuclease H-like"/>
    <property type="match status" value="1"/>
</dbReference>
<evidence type="ECO:0000313" key="4">
    <source>
        <dbReference type="Proteomes" id="UP000199766"/>
    </source>
</evidence>
<feature type="domain" description="Integrase catalytic" evidence="2">
    <location>
        <begin position="2"/>
        <end position="66"/>
    </location>
</feature>
<dbReference type="GO" id="GO:0015074">
    <property type="term" value="P:DNA integration"/>
    <property type="evidence" value="ECO:0007669"/>
    <property type="project" value="InterPro"/>
</dbReference>
<name>A0A1H9RIG9_9BURK</name>
<accession>A0A1H9RIG9</accession>
<dbReference type="InterPro" id="IPR001584">
    <property type="entry name" value="Integrase_cat-core"/>
</dbReference>
<dbReference type="Proteomes" id="UP000199766">
    <property type="component" value="Unassembled WGS sequence"/>
</dbReference>
<evidence type="ECO:0000313" key="3">
    <source>
        <dbReference type="EMBL" id="SER72418.1"/>
    </source>
</evidence>
<protein>
    <submittedName>
        <fullName evidence="3">Integrase core domain-containing protein</fullName>
    </submittedName>
</protein>
<dbReference type="PANTHER" id="PTHR46889:SF4">
    <property type="entry name" value="TRANSPOSASE INSO FOR INSERTION SEQUENCE ELEMENT IS911B-RELATED"/>
    <property type="match status" value="1"/>
</dbReference>
<dbReference type="STRING" id="180197.SAMN02982919_02886"/>
<dbReference type="EMBL" id="FOGD01000013">
    <property type="protein sequence ID" value="SER72418.1"/>
    <property type="molecule type" value="Genomic_DNA"/>
</dbReference>
<feature type="compositionally biased region" description="Low complexity" evidence="1">
    <location>
        <begin position="78"/>
        <end position="89"/>
    </location>
</feature>
<feature type="region of interest" description="Disordered" evidence="1">
    <location>
        <begin position="63"/>
        <end position="89"/>
    </location>
</feature>
<proteinExistence type="predicted"/>
<dbReference type="AlphaFoldDB" id="A0A1H9RIG9"/>
<evidence type="ECO:0000259" key="2">
    <source>
        <dbReference type="Pfam" id="PF13683"/>
    </source>
</evidence>
<dbReference type="InterPro" id="IPR050900">
    <property type="entry name" value="Transposase_IS3/IS150/IS904"/>
</dbReference>
<dbReference type="PANTHER" id="PTHR46889">
    <property type="entry name" value="TRANSPOSASE INSF FOR INSERTION SEQUENCE IS3B-RELATED"/>
    <property type="match status" value="1"/>
</dbReference>
<evidence type="ECO:0000256" key="1">
    <source>
        <dbReference type="SAM" id="MobiDB-lite"/>
    </source>
</evidence>
<dbReference type="InterPro" id="IPR012337">
    <property type="entry name" value="RNaseH-like_sf"/>
</dbReference>